<keyword evidence="1" id="KW-0175">Coiled coil</keyword>
<feature type="coiled-coil region" evidence="1">
    <location>
        <begin position="153"/>
        <end position="191"/>
    </location>
</feature>
<organism evidence="4 5">
    <name type="scientific">Lysobacter enzymogenes</name>
    <dbReference type="NCBI Taxonomy" id="69"/>
    <lineage>
        <taxon>Bacteria</taxon>
        <taxon>Pseudomonadati</taxon>
        <taxon>Pseudomonadota</taxon>
        <taxon>Gammaproteobacteria</taxon>
        <taxon>Lysobacterales</taxon>
        <taxon>Lysobacteraceae</taxon>
        <taxon>Lysobacter</taxon>
    </lineage>
</organism>
<evidence type="ECO:0000256" key="1">
    <source>
        <dbReference type="SAM" id="Coils"/>
    </source>
</evidence>
<dbReference type="KEGG" id="lez:GLE_1997"/>
<dbReference type="EMBL" id="CP013140">
    <property type="protein sequence ID" value="ALN57347.1"/>
    <property type="molecule type" value="Genomic_DNA"/>
</dbReference>
<proteinExistence type="predicted"/>
<evidence type="ECO:0000313" key="5">
    <source>
        <dbReference type="Proteomes" id="UP000061569"/>
    </source>
</evidence>
<reference evidence="4 5" key="1">
    <citation type="submission" date="2015-11" db="EMBL/GenBank/DDBJ databases">
        <title>Genome sequences of Lysobacter enzymogenes strain C3 and Lysobacter antibioticus ATCC 29479.</title>
        <authorList>
            <person name="Kobayashi D.Y."/>
        </authorList>
    </citation>
    <scope>NUCLEOTIDE SEQUENCE [LARGE SCALE GENOMIC DNA]</scope>
    <source>
        <strain evidence="4 5">C3</strain>
    </source>
</reference>
<keyword evidence="3" id="KW-1133">Transmembrane helix</keyword>
<protein>
    <submittedName>
        <fullName evidence="4">Methyl-accepting chemotaxis protein</fullName>
    </submittedName>
</protein>
<dbReference type="Proteomes" id="UP000061569">
    <property type="component" value="Chromosome"/>
</dbReference>
<dbReference type="PATRIC" id="fig|69.6.peg.1964"/>
<evidence type="ECO:0000256" key="2">
    <source>
        <dbReference type="SAM" id="MobiDB-lite"/>
    </source>
</evidence>
<gene>
    <name evidence="4" type="ORF">GLE_1997</name>
</gene>
<feature type="transmembrane region" description="Helical" evidence="3">
    <location>
        <begin position="254"/>
        <end position="272"/>
    </location>
</feature>
<dbReference type="AlphaFoldDB" id="A0A0S2DFV3"/>
<evidence type="ECO:0000313" key="4">
    <source>
        <dbReference type="EMBL" id="ALN57347.1"/>
    </source>
</evidence>
<feature type="region of interest" description="Disordered" evidence="2">
    <location>
        <begin position="116"/>
        <end position="140"/>
    </location>
</feature>
<name>A0A0S2DFV3_LYSEN</name>
<accession>A0A0S2DFV3</accession>
<keyword evidence="3" id="KW-0812">Transmembrane</keyword>
<feature type="compositionally biased region" description="Basic and acidic residues" evidence="2">
    <location>
        <begin position="128"/>
        <end position="140"/>
    </location>
</feature>
<dbReference type="OrthoDB" id="1431451at2"/>
<sequence length="351" mass="38958">MEDTIEGSEFDPMQALSYVSMVMRVVANDLKSVAVSPEMANAYGGFSNHYENYENTTNDLELSTSISGIAAHASTFLKNALKSPDTVGRNESIIRQAIEHAGKLADFARSMPINLAESIQSEPSPSAEETRRSELDRKNTELEQRLTTVSGSTTQLEERVAALTNEVKAELERAREEYGRGKARVDEETRNYADLLSHRAGEAINSDYADSARKELQSANSMRRVSLVFMVAAIAVLAITWLDHSAAVLTWEATTLRFLVALAFSVPAGYLARESARHRDQYHTYLRTALNLKSLAPYISSLPLEQQHLLKTEMAQRLFVINTQASAGDLGVINVHELLALLIKQLQELRK</sequence>
<keyword evidence="3" id="KW-0472">Membrane</keyword>
<evidence type="ECO:0000256" key="3">
    <source>
        <dbReference type="SAM" id="Phobius"/>
    </source>
</evidence>
<feature type="transmembrane region" description="Helical" evidence="3">
    <location>
        <begin position="225"/>
        <end position="242"/>
    </location>
</feature>